<reference evidence="5" key="1">
    <citation type="submission" date="2022-03" db="EMBL/GenBank/DDBJ databases">
        <authorList>
            <person name="Sayadi A."/>
        </authorList>
    </citation>
    <scope>NUCLEOTIDE SEQUENCE</scope>
</reference>
<gene>
    <name evidence="5" type="ORF">ACAOBT_LOCUS11185</name>
</gene>
<name>A0A9P0KKF7_ACAOB</name>
<evidence type="ECO:0000259" key="4">
    <source>
        <dbReference type="PROSITE" id="PS51843"/>
    </source>
</evidence>
<dbReference type="InterPro" id="IPR035500">
    <property type="entry name" value="NHR-like_dom_sf"/>
</dbReference>
<sequence length="319" mass="35608">MNKDAVQHERGPRTSTLRRQQISNLFEARDSMFVSSTGGALNLAVPKAVSPLSSMSLTPPLDISFPHGVPPLSTLPGAYSSIFSMPKLPLPMTSMLPTPVLSPAVICESAARLLFMNVQWTKTITQFTSLPLQDQLLLLEESWRELFILGAAQFLPIADLTTLVYSCGALDRIFNKAMFLQRVQQFEEVLSNVRQFQLDNQEYACLRATALFKISFEDTSMEICPDSTSSPEHNQQKSLTDAARIASIQDDAQLALNKYITSVHPDQPLRFGKLLLLISTFRNVSGETIEELFFRRTIGNIPIVRIMCDMYKSQPSSTI</sequence>
<evidence type="ECO:0000313" key="6">
    <source>
        <dbReference type="Proteomes" id="UP001152888"/>
    </source>
</evidence>
<dbReference type="PANTHER" id="PTHR24083">
    <property type="entry name" value="NUCLEAR HORMONE RECEPTOR"/>
    <property type="match status" value="1"/>
</dbReference>
<keyword evidence="6" id="KW-1185">Reference proteome</keyword>
<proteinExistence type="predicted"/>
<evidence type="ECO:0000313" key="5">
    <source>
        <dbReference type="EMBL" id="CAH1974574.1"/>
    </source>
</evidence>
<dbReference type="PRINTS" id="PR00398">
    <property type="entry name" value="STRDHORMONER"/>
</dbReference>
<dbReference type="InterPro" id="IPR000536">
    <property type="entry name" value="Nucl_hrmn_rcpt_lig-bd"/>
</dbReference>
<dbReference type="EMBL" id="CAKOFQ010006827">
    <property type="protein sequence ID" value="CAH1974574.1"/>
    <property type="molecule type" value="Genomic_DNA"/>
</dbReference>
<dbReference type="PROSITE" id="PS51843">
    <property type="entry name" value="NR_LBD"/>
    <property type="match status" value="1"/>
</dbReference>
<evidence type="ECO:0000256" key="3">
    <source>
        <dbReference type="ARBA" id="ARBA00023170"/>
    </source>
</evidence>
<dbReference type="Gene3D" id="1.10.565.10">
    <property type="entry name" value="Retinoid X Receptor"/>
    <property type="match status" value="1"/>
</dbReference>
<evidence type="ECO:0000256" key="1">
    <source>
        <dbReference type="ARBA" id="ARBA00023015"/>
    </source>
</evidence>
<dbReference type="SUPFAM" id="SSF48508">
    <property type="entry name" value="Nuclear receptor ligand-binding domain"/>
    <property type="match status" value="1"/>
</dbReference>
<comment type="caution">
    <text evidence="5">The sequence shown here is derived from an EMBL/GenBank/DDBJ whole genome shotgun (WGS) entry which is preliminary data.</text>
</comment>
<keyword evidence="1" id="KW-0805">Transcription regulation</keyword>
<keyword evidence="2" id="KW-0804">Transcription</keyword>
<protein>
    <recommendedName>
        <fullName evidence="4">NR LBD domain-containing protein</fullName>
    </recommendedName>
</protein>
<accession>A0A9P0KKF7</accession>
<dbReference type="Proteomes" id="UP001152888">
    <property type="component" value="Unassembled WGS sequence"/>
</dbReference>
<organism evidence="5 6">
    <name type="scientific">Acanthoscelides obtectus</name>
    <name type="common">Bean weevil</name>
    <name type="synonym">Bruchus obtectus</name>
    <dbReference type="NCBI Taxonomy" id="200917"/>
    <lineage>
        <taxon>Eukaryota</taxon>
        <taxon>Metazoa</taxon>
        <taxon>Ecdysozoa</taxon>
        <taxon>Arthropoda</taxon>
        <taxon>Hexapoda</taxon>
        <taxon>Insecta</taxon>
        <taxon>Pterygota</taxon>
        <taxon>Neoptera</taxon>
        <taxon>Endopterygota</taxon>
        <taxon>Coleoptera</taxon>
        <taxon>Polyphaga</taxon>
        <taxon>Cucujiformia</taxon>
        <taxon>Chrysomeloidea</taxon>
        <taxon>Chrysomelidae</taxon>
        <taxon>Bruchinae</taxon>
        <taxon>Bruchini</taxon>
        <taxon>Acanthoscelides</taxon>
    </lineage>
</organism>
<dbReference type="InterPro" id="IPR001723">
    <property type="entry name" value="Nuclear_hrmn_rcpt"/>
</dbReference>
<keyword evidence="3" id="KW-0675">Receptor</keyword>
<dbReference type="InterPro" id="IPR050274">
    <property type="entry name" value="Nuclear_hormone_rcpt_NR2"/>
</dbReference>
<dbReference type="OrthoDB" id="10045640at2759"/>
<dbReference type="Pfam" id="PF00104">
    <property type="entry name" value="Hormone_recep"/>
    <property type="match status" value="1"/>
</dbReference>
<evidence type="ECO:0000256" key="2">
    <source>
        <dbReference type="ARBA" id="ARBA00023163"/>
    </source>
</evidence>
<feature type="domain" description="NR LBD" evidence="4">
    <location>
        <begin position="67"/>
        <end position="314"/>
    </location>
</feature>
<dbReference type="AlphaFoldDB" id="A0A9P0KKF7"/>
<dbReference type="SMART" id="SM00430">
    <property type="entry name" value="HOLI"/>
    <property type="match status" value="1"/>
</dbReference>